<organism evidence="5 6">
    <name type="scientific">Pelusios castaneus</name>
    <name type="common">West African mud turtle</name>
    <dbReference type="NCBI Taxonomy" id="367368"/>
    <lineage>
        <taxon>Eukaryota</taxon>
        <taxon>Metazoa</taxon>
        <taxon>Chordata</taxon>
        <taxon>Craniata</taxon>
        <taxon>Vertebrata</taxon>
        <taxon>Euteleostomi</taxon>
        <taxon>Archelosauria</taxon>
        <taxon>Testudinata</taxon>
        <taxon>Testudines</taxon>
        <taxon>Pleurodira</taxon>
        <taxon>Pelomedusidae</taxon>
        <taxon>Pelusios</taxon>
    </lineage>
</organism>
<evidence type="ECO:0000313" key="5">
    <source>
        <dbReference type="Ensembl" id="ENSPCEP00000014099.1"/>
    </source>
</evidence>
<keyword evidence="6" id="KW-1185">Reference proteome</keyword>
<dbReference type="PANTHER" id="PTHR47498">
    <property type="entry name" value="C-TYPE LECTIN DOMAIN FAMILY 2 MEMBER L"/>
    <property type="match status" value="1"/>
</dbReference>
<dbReference type="PANTHER" id="PTHR47498:SF1">
    <property type="entry name" value="C-TYPE LECTIN DOMAIN FAMILY 2 MEMBER L"/>
    <property type="match status" value="1"/>
</dbReference>
<sequence length="197" mass="22065">MPLRLCAVQGFPSQAQRDFRPCGERSPARGAAVGLRRWRGLCSNIWFWRCTTGVLAVVAVLILCIHLAVNSSSEEGSLQPCPADWLCHERKCYYLSEEEKDWNSSQSFCSSHNSSLVVIENHQELNFIMKITKQDLWIGLHKKGAEFSWVNGTPLDPNLLTVKDSKECAYIQSTGVSSSGCSLPRAWVCKKIFKGRA</sequence>
<dbReference type="SMART" id="SM00034">
    <property type="entry name" value="CLECT"/>
    <property type="match status" value="1"/>
</dbReference>
<dbReference type="InterPro" id="IPR016186">
    <property type="entry name" value="C-type_lectin-like/link_sf"/>
</dbReference>
<dbReference type="GO" id="GO:0030246">
    <property type="term" value="F:carbohydrate binding"/>
    <property type="evidence" value="ECO:0007669"/>
    <property type="project" value="UniProtKB-KW"/>
</dbReference>
<evidence type="ECO:0000259" key="4">
    <source>
        <dbReference type="PROSITE" id="PS50041"/>
    </source>
</evidence>
<dbReference type="CDD" id="cd03593">
    <property type="entry name" value="CLECT_NK_receptors_like"/>
    <property type="match status" value="1"/>
</dbReference>
<dbReference type="AlphaFoldDB" id="A0A8C8S540"/>
<dbReference type="Ensembl" id="ENSPCET00000014620.1">
    <property type="protein sequence ID" value="ENSPCEP00000014099.1"/>
    <property type="gene ID" value="ENSPCEG00000011202.1"/>
</dbReference>
<dbReference type="Pfam" id="PF00059">
    <property type="entry name" value="Lectin_C"/>
    <property type="match status" value="1"/>
</dbReference>
<keyword evidence="3" id="KW-0472">Membrane</keyword>
<name>A0A8C8S540_9SAUR</name>
<dbReference type="InterPro" id="IPR001304">
    <property type="entry name" value="C-type_lectin-like"/>
</dbReference>
<protein>
    <recommendedName>
        <fullName evidence="4">C-type lectin domain-containing protein</fullName>
    </recommendedName>
</protein>
<reference evidence="5" key="2">
    <citation type="submission" date="2025-09" db="UniProtKB">
        <authorList>
            <consortium name="Ensembl"/>
        </authorList>
    </citation>
    <scope>IDENTIFICATION</scope>
</reference>
<dbReference type="Gene3D" id="3.10.100.10">
    <property type="entry name" value="Mannose-Binding Protein A, subunit A"/>
    <property type="match status" value="1"/>
</dbReference>
<proteinExistence type="predicted"/>
<feature type="transmembrane region" description="Helical" evidence="3">
    <location>
        <begin position="46"/>
        <end position="69"/>
    </location>
</feature>
<dbReference type="GO" id="GO:0016020">
    <property type="term" value="C:membrane"/>
    <property type="evidence" value="ECO:0007669"/>
    <property type="project" value="UniProtKB-SubCell"/>
</dbReference>
<evidence type="ECO:0000256" key="3">
    <source>
        <dbReference type="SAM" id="Phobius"/>
    </source>
</evidence>
<accession>A0A8C8S540</accession>
<evidence type="ECO:0000256" key="1">
    <source>
        <dbReference type="ARBA" id="ARBA00004167"/>
    </source>
</evidence>
<dbReference type="Proteomes" id="UP000694393">
    <property type="component" value="Unplaced"/>
</dbReference>
<dbReference type="SUPFAM" id="SSF56436">
    <property type="entry name" value="C-type lectin-like"/>
    <property type="match status" value="1"/>
</dbReference>
<keyword evidence="3" id="KW-0812">Transmembrane</keyword>
<keyword evidence="3" id="KW-1133">Transmembrane helix</keyword>
<dbReference type="InterPro" id="IPR016187">
    <property type="entry name" value="CTDL_fold"/>
</dbReference>
<comment type="subcellular location">
    <subcellularLocation>
        <location evidence="1">Membrane</location>
        <topology evidence="1">Single-pass membrane protein</topology>
    </subcellularLocation>
</comment>
<dbReference type="PROSITE" id="PS50041">
    <property type="entry name" value="C_TYPE_LECTIN_2"/>
    <property type="match status" value="1"/>
</dbReference>
<evidence type="ECO:0000313" key="6">
    <source>
        <dbReference type="Proteomes" id="UP000694393"/>
    </source>
</evidence>
<evidence type="ECO:0000256" key="2">
    <source>
        <dbReference type="ARBA" id="ARBA00022734"/>
    </source>
</evidence>
<keyword evidence="2" id="KW-0430">Lectin</keyword>
<feature type="domain" description="C-type lectin" evidence="4">
    <location>
        <begin position="88"/>
        <end position="190"/>
    </location>
</feature>
<reference evidence="5" key="1">
    <citation type="submission" date="2025-08" db="UniProtKB">
        <authorList>
            <consortium name="Ensembl"/>
        </authorList>
    </citation>
    <scope>IDENTIFICATION</scope>
</reference>
<dbReference type="InterPro" id="IPR033992">
    <property type="entry name" value="NKR-like_CTLD"/>
</dbReference>